<dbReference type="InterPro" id="IPR012340">
    <property type="entry name" value="NA-bd_OB-fold"/>
</dbReference>
<evidence type="ECO:0008006" key="3">
    <source>
        <dbReference type="Google" id="ProtNLM"/>
    </source>
</evidence>
<dbReference type="PANTHER" id="PTHR24088:SF0">
    <property type="entry name" value="SMALL RIBOSOMAL SUBUNIT PROTEIN US17M"/>
    <property type="match status" value="1"/>
</dbReference>
<dbReference type="GO" id="GO:0003735">
    <property type="term" value="F:structural constituent of ribosome"/>
    <property type="evidence" value="ECO:0007669"/>
    <property type="project" value="InterPro"/>
</dbReference>
<keyword evidence="2" id="KW-1185">Reference proteome</keyword>
<reference evidence="1" key="2">
    <citation type="submission" date="2020-11" db="EMBL/GenBank/DDBJ databases">
        <authorList>
            <person name="McCartney M.A."/>
            <person name="Auch B."/>
            <person name="Kono T."/>
            <person name="Mallez S."/>
            <person name="Becker A."/>
            <person name="Gohl D.M."/>
            <person name="Silverstein K.A.T."/>
            <person name="Koren S."/>
            <person name="Bechman K.B."/>
            <person name="Herman A."/>
            <person name="Abrahante J.E."/>
            <person name="Garbe J."/>
        </authorList>
    </citation>
    <scope>NUCLEOTIDE SEQUENCE</scope>
    <source>
        <strain evidence="1">Duluth1</strain>
        <tissue evidence="1">Whole animal</tissue>
    </source>
</reference>
<dbReference type="EMBL" id="JAIWYP010000009">
    <property type="protein sequence ID" value="KAH3776687.1"/>
    <property type="molecule type" value="Genomic_DNA"/>
</dbReference>
<accession>A0A9D4EEK0</accession>
<proteinExistence type="predicted"/>
<name>A0A9D4EEK0_DREPO</name>
<dbReference type="PANTHER" id="PTHR24088">
    <property type="entry name" value="28S RIBOSOMAL PROTEIN S17, MITOCHONDRIAL"/>
    <property type="match status" value="1"/>
</dbReference>
<comment type="caution">
    <text evidence="1">The sequence shown here is derived from an EMBL/GenBank/DDBJ whole genome shotgun (WGS) entry which is preliminary data.</text>
</comment>
<dbReference type="AlphaFoldDB" id="A0A9D4EEK0"/>
<dbReference type="GO" id="GO:0005763">
    <property type="term" value="C:mitochondrial small ribosomal subunit"/>
    <property type="evidence" value="ECO:0007669"/>
    <property type="project" value="InterPro"/>
</dbReference>
<reference evidence="1" key="1">
    <citation type="journal article" date="2019" name="bioRxiv">
        <title>The Genome of the Zebra Mussel, Dreissena polymorpha: A Resource for Invasive Species Research.</title>
        <authorList>
            <person name="McCartney M.A."/>
            <person name="Auch B."/>
            <person name="Kono T."/>
            <person name="Mallez S."/>
            <person name="Zhang Y."/>
            <person name="Obille A."/>
            <person name="Becker A."/>
            <person name="Abrahante J.E."/>
            <person name="Garbe J."/>
            <person name="Badalamenti J.P."/>
            <person name="Herman A."/>
            <person name="Mangelson H."/>
            <person name="Liachko I."/>
            <person name="Sullivan S."/>
            <person name="Sone E.D."/>
            <person name="Koren S."/>
            <person name="Silverstein K.A.T."/>
            <person name="Beckman K.B."/>
            <person name="Gohl D.M."/>
        </authorList>
    </citation>
    <scope>NUCLEOTIDE SEQUENCE</scope>
    <source>
        <strain evidence="1">Duluth1</strain>
        <tissue evidence="1">Whole animal</tissue>
    </source>
</reference>
<sequence length="132" mass="15347">MNRTGMAAMVRIGQVIKKSTRGDLNLVKVRAQNMKLDRRLMIYFPAKRDRWCVEQQNQTKIGDIVIMKNLPHAVDKDVFTKVNEVLYSVGNIKDPITGRLCRGTEFIDEEQRAQEVGRRQVEQMTQKRTIIE</sequence>
<evidence type="ECO:0000313" key="2">
    <source>
        <dbReference type="Proteomes" id="UP000828390"/>
    </source>
</evidence>
<dbReference type="SUPFAM" id="SSF50249">
    <property type="entry name" value="Nucleic acid-binding proteins"/>
    <property type="match status" value="1"/>
</dbReference>
<dbReference type="Proteomes" id="UP000828390">
    <property type="component" value="Unassembled WGS sequence"/>
</dbReference>
<organism evidence="1 2">
    <name type="scientific">Dreissena polymorpha</name>
    <name type="common">Zebra mussel</name>
    <name type="synonym">Mytilus polymorpha</name>
    <dbReference type="NCBI Taxonomy" id="45954"/>
    <lineage>
        <taxon>Eukaryota</taxon>
        <taxon>Metazoa</taxon>
        <taxon>Spiralia</taxon>
        <taxon>Lophotrochozoa</taxon>
        <taxon>Mollusca</taxon>
        <taxon>Bivalvia</taxon>
        <taxon>Autobranchia</taxon>
        <taxon>Heteroconchia</taxon>
        <taxon>Euheterodonta</taxon>
        <taxon>Imparidentia</taxon>
        <taxon>Neoheterodontei</taxon>
        <taxon>Myida</taxon>
        <taxon>Dreissenoidea</taxon>
        <taxon>Dreissenidae</taxon>
        <taxon>Dreissena</taxon>
    </lineage>
</organism>
<dbReference type="GO" id="GO:0032543">
    <property type="term" value="P:mitochondrial translation"/>
    <property type="evidence" value="ECO:0007669"/>
    <property type="project" value="TreeGrafter"/>
</dbReference>
<gene>
    <name evidence="1" type="ORF">DPMN_178118</name>
</gene>
<protein>
    <recommendedName>
        <fullName evidence="3">Mitochondrial ribosomal protein S17</fullName>
    </recommendedName>
</protein>
<dbReference type="InterPro" id="IPR039193">
    <property type="entry name" value="Ribosomal_uS17m_metazoa"/>
</dbReference>
<dbReference type="Gene3D" id="2.40.50.140">
    <property type="entry name" value="Nucleic acid-binding proteins"/>
    <property type="match status" value="1"/>
</dbReference>
<evidence type="ECO:0000313" key="1">
    <source>
        <dbReference type="EMBL" id="KAH3776687.1"/>
    </source>
</evidence>